<gene>
    <name evidence="2" type="ORF">HMPREF1097_03956</name>
</gene>
<evidence type="ECO:0000256" key="1">
    <source>
        <dbReference type="SAM" id="Phobius"/>
    </source>
</evidence>
<keyword evidence="1" id="KW-0472">Membrane</keyword>
<sequence>MPTEVIVALIGLLGSAAGTFTGIMVSAKLTAYRLSELEKRVEKHNTVIERTYKLEEAQAVMQEQIKVANHRIGDLEKEREE</sequence>
<protein>
    <submittedName>
        <fullName evidence="2">Uncharacterized protein</fullName>
    </submittedName>
</protein>
<dbReference type="AlphaFoldDB" id="R0AP63"/>
<feature type="transmembrane region" description="Helical" evidence="1">
    <location>
        <begin position="6"/>
        <end position="27"/>
    </location>
</feature>
<dbReference type="RefSeq" id="WP_002573184.1">
    <property type="nucleotide sequence ID" value="NZ_KB851156.1"/>
</dbReference>
<evidence type="ECO:0000313" key="3">
    <source>
        <dbReference type="Proteomes" id="UP000013041"/>
    </source>
</evidence>
<reference evidence="2 3" key="1">
    <citation type="submission" date="2013-01" db="EMBL/GenBank/DDBJ databases">
        <title>The Genome Sequence of Clostridium bolteae 90B8.</title>
        <authorList>
            <consortium name="The Broad Institute Genome Sequencing Platform"/>
            <person name="Earl A."/>
            <person name="Ward D."/>
            <person name="Feldgarden M."/>
            <person name="Gevers D."/>
            <person name="Courvalin P."/>
            <person name="Lambert T."/>
            <person name="Walker B."/>
            <person name="Young S.K."/>
            <person name="Zeng Q."/>
            <person name="Gargeya S."/>
            <person name="Fitzgerald M."/>
            <person name="Haas B."/>
            <person name="Abouelleil A."/>
            <person name="Alvarado L."/>
            <person name="Arachchi H.M."/>
            <person name="Berlin A.M."/>
            <person name="Chapman S.B."/>
            <person name="Dewar J."/>
            <person name="Goldberg J."/>
            <person name="Griggs A."/>
            <person name="Gujja S."/>
            <person name="Hansen M."/>
            <person name="Howarth C."/>
            <person name="Imamovic A."/>
            <person name="Larimer J."/>
            <person name="McCowan C."/>
            <person name="Murphy C."/>
            <person name="Neiman D."/>
            <person name="Pearson M."/>
            <person name="Priest M."/>
            <person name="Roberts A."/>
            <person name="Saif S."/>
            <person name="Shea T."/>
            <person name="Sisk P."/>
            <person name="Sykes S."/>
            <person name="Wortman J."/>
            <person name="Nusbaum C."/>
            <person name="Birren B."/>
        </authorList>
    </citation>
    <scope>NUCLEOTIDE SEQUENCE [LARGE SCALE GENOMIC DNA]</scope>
    <source>
        <strain evidence="2 3">90B8</strain>
    </source>
</reference>
<organism evidence="2 3">
    <name type="scientific">Enterocloster bolteae 90B8</name>
    <dbReference type="NCBI Taxonomy" id="997897"/>
    <lineage>
        <taxon>Bacteria</taxon>
        <taxon>Bacillati</taxon>
        <taxon>Bacillota</taxon>
        <taxon>Clostridia</taxon>
        <taxon>Lachnospirales</taxon>
        <taxon>Lachnospiraceae</taxon>
        <taxon>Enterocloster</taxon>
    </lineage>
</organism>
<comment type="caution">
    <text evidence="2">The sequence shown here is derived from an EMBL/GenBank/DDBJ whole genome shotgun (WGS) entry which is preliminary data.</text>
</comment>
<evidence type="ECO:0000313" key="2">
    <source>
        <dbReference type="EMBL" id="ENZ34569.1"/>
    </source>
</evidence>
<dbReference type="PATRIC" id="fig|997897.5.peg.4165"/>
<keyword evidence="1" id="KW-1133">Transmembrane helix</keyword>
<dbReference type="EMBL" id="AGYG01000028">
    <property type="protein sequence ID" value="ENZ34569.1"/>
    <property type="molecule type" value="Genomic_DNA"/>
</dbReference>
<dbReference type="Proteomes" id="UP000013041">
    <property type="component" value="Unassembled WGS sequence"/>
</dbReference>
<accession>R0AP63</accession>
<name>R0AP63_9FIRM</name>
<keyword evidence="1" id="KW-0812">Transmembrane</keyword>
<dbReference type="HOGENOM" id="CLU_185914_0_0_9"/>
<proteinExistence type="predicted"/>